<dbReference type="EMBL" id="JBBJBU010000002">
    <property type="protein sequence ID" value="KAK7206531.1"/>
    <property type="molecule type" value="Genomic_DNA"/>
</dbReference>
<gene>
    <name evidence="3" type="ORF">BZA70DRAFT_106530</name>
</gene>
<accession>A0ABR1F9K7</accession>
<evidence type="ECO:0000313" key="4">
    <source>
        <dbReference type="Proteomes" id="UP001498771"/>
    </source>
</evidence>
<reference evidence="3 4" key="1">
    <citation type="submission" date="2024-03" db="EMBL/GenBank/DDBJ databases">
        <title>Genome-scale model development and genomic sequencing of the oleaginous clade Lipomyces.</title>
        <authorList>
            <consortium name="Lawrence Berkeley National Laboratory"/>
            <person name="Czajka J.J."/>
            <person name="Han Y."/>
            <person name="Kim J."/>
            <person name="Mondo S.J."/>
            <person name="Hofstad B.A."/>
            <person name="Robles A."/>
            <person name="Haridas S."/>
            <person name="Riley R."/>
            <person name="LaButti K."/>
            <person name="Pangilinan J."/>
            <person name="Andreopoulos W."/>
            <person name="Lipzen A."/>
            <person name="Yan J."/>
            <person name="Wang M."/>
            <person name="Ng V."/>
            <person name="Grigoriev I.V."/>
            <person name="Spatafora J.W."/>
            <person name="Magnuson J.K."/>
            <person name="Baker S.E."/>
            <person name="Pomraning K.R."/>
        </authorList>
    </citation>
    <scope>NUCLEOTIDE SEQUENCE [LARGE SCALE GENOMIC DNA]</scope>
    <source>
        <strain evidence="3 4">Phaff 52-87</strain>
    </source>
</reference>
<name>A0ABR1F9K7_9ASCO</name>
<feature type="compositionally biased region" description="Basic and acidic residues" evidence="1">
    <location>
        <begin position="347"/>
        <end position="371"/>
    </location>
</feature>
<dbReference type="PANTHER" id="PTHR12419:SF7">
    <property type="entry name" value="OTU DOMAIN-CONTAINING PROTEIN 3"/>
    <property type="match status" value="1"/>
</dbReference>
<organism evidence="3 4">
    <name type="scientific">Myxozyma melibiosi</name>
    <dbReference type="NCBI Taxonomy" id="54550"/>
    <lineage>
        <taxon>Eukaryota</taxon>
        <taxon>Fungi</taxon>
        <taxon>Dikarya</taxon>
        <taxon>Ascomycota</taxon>
        <taxon>Saccharomycotina</taxon>
        <taxon>Lipomycetes</taxon>
        <taxon>Lipomycetales</taxon>
        <taxon>Lipomycetaceae</taxon>
        <taxon>Myxozyma</taxon>
    </lineage>
</organism>
<dbReference type="PANTHER" id="PTHR12419">
    <property type="entry name" value="OTU DOMAIN CONTAINING PROTEIN"/>
    <property type="match status" value="1"/>
</dbReference>
<proteinExistence type="predicted"/>
<dbReference type="Pfam" id="PF02338">
    <property type="entry name" value="OTU"/>
    <property type="match status" value="1"/>
</dbReference>
<feature type="compositionally biased region" description="Polar residues" evidence="1">
    <location>
        <begin position="293"/>
        <end position="308"/>
    </location>
</feature>
<feature type="region of interest" description="Disordered" evidence="1">
    <location>
        <begin position="262"/>
        <end position="403"/>
    </location>
</feature>
<feature type="domain" description="OTU" evidence="2">
    <location>
        <begin position="15"/>
        <end position="169"/>
    </location>
</feature>
<dbReference type="PROSITE" id="PS50802">
    <property type="entry name" value="OTU"/>
    <property type="match status" value="1"/>
</dbReference>
<sequence length="403" mass="44076">MSGDAEFPLLRAQGLYASQITGDGNCLFRALADQLYGDPDLHFTVRRDVVEFLRANKDQYIGFLPAALGVAVGRKSQRRAASAASANSAARDSAQGADKMWESYLENMSKNGVYGDNLEIVAFARRFQVDVKIHLTDFAYVVPSGDVNAKRLLHIAYHQWEHYSSIRNIDGPHSGLPEVKEKIISRADSDKLLESHTYCQPWMEKVVLSSIPDLDGPKNMMRVRDAIEKFKGDVNQAVDFLFELKLKEDEATDGSVDKIAEAEKNGQVPDLGNASGSGSPGVENGQVPAGDLQASSSPQSTDSGSESLPLTPPDIPSSRSSSRYATRKQAALNRVSQTGGNPKPKRKETARERKERQKRESKERRQRDQRQVGETGGVTDGSTSKGFDTDPQSSAAASKVVFI</sequence>
<evidence type="ECO:0000313" key="3">
    <source>
        <dbReference type="EMBL" id="KAK7206531.1"/>
    </source>
</evidence>
<evidence type="ECO:0000256" key="1">
    <source>
        <dbReference type="SAM" id="MobiDB-lite"/>
    </source>
</evidence>
<feature type="compositionally biased region" description="Polar residues" evidence="1">
    <location>
        <begin position="380"/>
        <end position="396"/>
    </location>
</feature>
<protein>
    <recommendedName>
        <fullName evidence="2">OTU domain-containing protein</fullName>
    </recommendedName>
</protein>
<dbReference type="GeneID" id="90034882"/>
<keyword evidence="4" id="KW-1185">Reference proteome</keyword>
<dbReference type="Proteomes" id="UP001498771">
    <property type="component" value="Unassembled WGS sequence"/>
</dbReference>
<dbReference type="RefSeq" id="XP_064769564.1">
    <property type="nucleotide sequence ID" value="XM_064909370.1"/>
</dbReference>
<dbReference type="SUPFAM" id="SSF54001">
    <property type="entry name" value="Cysteine proteinases"/>
    <property type="match status" value="1"/>
</dbReference>
<dbReference type="Gene3D" id="3.90.70.80">
    <property type="match status" value="1"/>
</dbReference>
<dbReference type="InterPro" id="IPR050704">
    <property type="entry name" value="Peptidase_C85-like"/>
</dbReference>
<evidence type="ECO:0000259" key="2">
    <source>
        <dbReference type="PROSITE" id="PS50802"/>
    </source>
</evidence>
<dbReference type="InterPro" id="IPR038765">
    <property type="entry name" value="Papain-like_cys_pep_sf"/>
</dbReference>
<dbReference type="InterPro" id="IPR003323">
    <property type="entry name" value="OTU_dom"/>
</dbReference>
<dbReference type="CDD" id="cd22756">
    <property type="entry name" value="OTU_OTUD3-like"/>
    <property type="match status" value="1"/>
</dbReference>
<comment type="caution">
    <text evidence="3">The sequence shown here is derived from an EMBL/GenBank/DDBJ whole genome shotgun (WGS) entry which is preliminary data.</text>
</comment>